<feature type="transmembrane region" description="Helical" evidence="8">
    <location>
        <begin position="137"/>
        <end position="161"/>
    </location>
</feature>
<comment type="similarity">
    <text evidence="2">Belongs to the binding-protein-dependent transport system permease family. FecCD subfamily.</text>
</comment>
<dbReference type="EMBL" id="CP001708">
    <property type="protein sequence ID" value="ACV28674.1"/>
    <property type="molecule type" value="Genomic_DNA"/>
</dbReference>
<proteinExistence type="inferred from homology"/>
<evidence type="ECO:0000256" key="1">
    <source>
        <dbReference type="ARBA" id="ARBA00004651"/>
    </source>
</evidence>
<reference evidence="9 10" key="1">
    <citation type="journal article" date="2009" name="Stand. Genomic Sci.">
        <title>Complete genome sequence of Anaerococcus prevotii type strain (PC1).</title>
        <authorList>
            <person name="Labutti K."/>
            <person name="Pukall R."/>
            <person name="Steenblock K."/>
            <person name="Glavina Del Rio T."/>
            <person name="Tice H."/>
            <person name="Copeland A."/>
            <person name="Cheng J.F."/>
            <person name="Lucas S."/>
            <person name="Chen F."/>
            <person name="Nolan M."/>
            <person name="Bruce D."/>
            <person name="Goodwin L."/>
            <person name="Pitluck S."/>
            <person name="Ivanova N."/>
            <person name="Mavromatis K."/>
            <person name="Ovchinnikova G."/>
            <person name="Pati A."/>
            <person name="Chen A."/>
            <person name="Palaniappan K."/>
            <person name="Land M."/>
            <person name="Hauser L."/>
            <person name="Chang Y.J."/>
            <person name="Jeffries C.D."/>
            <person name="Chain P."/>
            <person name="Saunders E."/>
            <person name="Brettin T."/>
            <person name="Detter J.C."/>
            <person name="Han C."/>
            <person name="Goker M."/>
            <person name="Bristow J."/>
            <person name="Eisen J.A."/>
            <person name="Markowitz V."/>
            <person name="Hugenholtz P."/>
            <person name="Kyrpides N.C."/>
            <person name="Klenk H.P."/>
            <person name="Lapidus A."/>
        </authorList>
    </citation>
    <scope>NUCLEOTIDE SEQUENCE [LARGE SCALE GENOMIC DNA]</scope>
    <source>
        <strain evidence="10">ATCC 9321 / DSM 20548 / JCM 6508 / NCTC 11806 / PC1</strain>
    </source>
</reference>
<name>C7RGR3_ANAPD</name>
<dbReference type="InterPro" id="IPR037294">
    <property type="entry name" value="ABC_BtuC-like"/>
</dbReference>
<evidence type="ECO:0000256" key="6">
    <source>
        <dbReference type="ARBA" id="ARBA00022989"/>
    </source>
</evidence>
<dbReference type="STRING" id="525919.Apre_0635"/>
<accession>C7RGR3</accession>
<evidence type="ECO:0000256" key="8">
    <source>
        <dbReference type="SAM" id="Phobius"/>
    </source>
</evidence>
<dbReference type="Gene3D" id="1.10.3470.10">
    <property type="entry name" value="ABC transporter involved in vitamin B12 uptake, BtuC"/>
    <property type="match status" value="1"/>
</dbReference>
<feature type="transmembrane region" description="Helical" evidence="8">
    <location>
        <begin position="12"/>
        <end position="33"/>
    </location>
</feature>
<keyword evidence="7 8" id="KW-0472">Membrane</keyword>
<dbReference type="InterPro" id="IPR000522">
    <property type="entry name" value="ABC_transptr_permease_BtuC"/>
</dbReference>
<keyword evidence="3" id="KW-0813">Transport</keyword>
<comment type="subcellular location">
    <subcellularLocation>
        <location evidence="1">Cell membrane</location>
        <topology evidence="1">Multi-pass membrane protein</topology>
    </subcellularLocation>
</comment>
<dbReference type="eggNOG" id="COG4606">
    <property type="taxonomic scope" value="Bacteria"/>
</dbReference>
<dbReference type="Proteomes" id="UP000002294">
    <property type="component" value="Chromosome"/>
</dbReference>
<evidence type="ECO:0000256" key="2">
    <source>
        <dbReference type="ARBA" id="ARBA00007935"/>
    </source>
</evidence>
<sequence length="320" mass="35069">MKSRSNIVLKKDFIIASLIVLGLAIVSIMTGAYSIMSQEDGLDMVFITRIPRTLALMLTGLALSTSGLVMQLISQNRMVEPTTTGTIEWASLGLILVYILIPSPTMVQRMLGAIIFSFIGSMIFFLIIRKIKLKSSLYVPILGIMLAGVVSAFTTFISIEFDMMQVLEIWFQGSFAGVQKGRYEFLFLIIAISIAIFFYADRLTMAALGEDFSKNIGLNYKRIILIANFLVSIAVGIVAAVIGKVPFLGLIVPNLVSLVKGDNLRENLPWTGLISMGIILLADIISRTIIAPFEVPVSLILGSFGSVFFIGLLLRTRRIG</sequence>
<feature type="transmembrane region" description="Helical" evidence="8">
    <location>
        <begin position="85"/>
        <end position="101"/>
    </location>
</feature>
<dbReference type="RefSeq" id="WP_015777584.1">
    <property type="nucleotide sequence ID" value="NC_013171.1"/>
</dbReference>
<dbReference type="GO" id="GO:0033214">
    <property type="term" value="P:siderophore-iron import into cell"/>
    <property type="evidence" value="ECO:0007669"/>
    <property type="project" value="TreeGrafter"/>
</dbReference>
<keyword evidence="4" id="KW-1003">Cell membrane</keyword>
<evidence type="ECO:0000256" key="3">
    <source>
        <dbReference type="ARBA" id="ARBA00022448"/>
    </source>
</evidence>
<dbReference type="CDD" id="cd06550">
    <property type="entry name" value="TM_ABC_iron-siderophores_like"/>
    <property type="match status" value="1"/>
</dbReference>
<dbReference type="HOGENOM" id="CLU_013016_3_1_9"/>
<dbReference type="KEGG" id="apr:Apre_0635"/>
<evidence type="ECO:0000256" key="7">
    <source>
        <dbReference type="ARBA" id="ARBA00023136"/>
    </source>
</evidence>
<organism evidence="9 10">
    <name type="scientific">Anaerococcus prevotii (strain ATCC 9321 / DSM 20548 / JCM 6508 / NCTC 11806 / PC1)</name>
    <name type="common">Peptostreptococcus prevotii</name>
    <name type="synonym">Peptococcus prevotii</name>
    <dbReference type="NCBI Taxonomy" id="525919"/>
    <lineage>
        <taxon>Bacteria</taxon>
        <taxon>Bacillati</taxon>
        <taxon>Bacillota</taxon>
        <taxon>Tissierellia</taxon>
        <taxon>Tissierellales</taxon>
        <taxon>Peptoniphilaceae</taxon>
        <taxon>Anaerococcus</taxon>
    </lineage>
</organism>
<dbReference type="SUPFAM" id="SSF81345">
    <property type="entry name" value="ABC transporter involved in vitamin B12 uptake, BtuC"/>
    <property type="match status" value="1"/>
</dbReference>
<feature type="transmembrane region" description="Helical" evidence="8">
    <location>
        <begin position="53"/>
        <end position="73"/>
    </location>
</feature>
<keyword evidence="10" id="KW-1185">Reference proteome</keyword>
<evidence type="ECO:0000313" key="9">
    <source>
        <dbReference type="EMBL" id="ACV28674.1"/>
    </source>
</evidence>
<evidence type="ECO:0000313" key="10">
    <source>
        <dbReference type="Proteomes" id="UP000002294"/>
    </source>
</evidence>
<protein>
    <submittedName>
        <fullName evidence="9">Transport system permease protein</fullName>
    </submittedName>
</protein>
<feature type="transmembrane region" description="Helical" evidence="8">
    <location>
        <begin position="267"/>
        <end position="285"/>
    </location>
</feature>
<feature type="transmembrane region" description="Helical" evidence="8">
    <location>
        <begin position="107"/>
        <end position="128"/>
    </location>
</feature>
<dbReference type="GO" id="GO:0022857">
    <property type="term" value="F:transmembrane transporter activity"/>
    <property type="evidence" value="ECO:0007669"/>
    <property type="project" value="InterPro"/>
</dbReference>
<gene>
    <name evidence="9" type="ordered locus">Apre_0635</name>
</gene>
<keyword evidence="5 8" id="KW-0812">Transmembrane</keyword>
<dbReference type="PANTHER" id="PTHR30472">
    <property type="entry name" value="FERRIC ENTEROBACTIN TRANSPORT SYSTEM PERMEASE PROTEIN"/>
    <property type="match status" value="1"/>
</dbReference>
<dbReference type="PANTHER" id="PTHR30472:SF27">
    <property type="entry name" value="PETROBACTIN IMPORT SYSTEM PERMEASE PROTEIN YCLN"/>
    <property type="match status" value="1"/>
</dbReference>
<keyword evidence="6 8" id="KW-1133">Transmembrane helix</keyword>
<dbReference type="GO" id="GO:0005886">
    <property type="term" value="C:plasma membrane"/>
    <property type="evidence" value="ECO:0007669"/>
    <property type="project" value="UniProtKB-SubCell"/>
</dbReference>
<evidence type="ECO:0000256" key="4">
    <source>
        <dbReference type="ARBA" id="ARBA00022475"/>
    </source>
</evidence>
<feature type="transmembrane region" description="Helical" evidence="8">
    <location>
        <begin position="297"/>
        <end position="314"/>
    </location>
</feature>
<feature type="transmembrane region" description="Helical" evidence="8">
    <location>
        <begin position="181"/>
        <end position="200"/>
    </location>
</feature>
<feature type="transmembrane region" description="Helical" evidence="8">
    <location>
        <begin position="223"/>
        <end position="247"/>
    </location>
</feature>
<dbReference type="AlphaFoldDB" id="C7RGR3"/>
<evidence type="ECO:0000256" key="5">
    <source>
        <dbReference type="ARBA" id="ARBA00022692"/>
    </source>
</evidence>
<dbReference type="Pfam" id="PF01032">
    <property type="entry name" value="FecCD"/>
    <property type="match status" value="1"/>
</dbReference>